<comment type="caution">
    <text evidence="1">The sequence shown here is derived from an EMBL/GenBank/DDBJ whole genome shotgun (WGS) entry which is preliminary data.</text>
</comment>
<accession>A0A9J6CUQ4</accession>
<dbReference type="AlphaFoldDB" id="A0A9J6CUQ4"/>
<evidence type="ECO:0000313" key="1">
    <source>
        <dbReference type="EMBL" id="KAH7932279.1"/>
    </source>
</evidence>
<dbReference type="EMBL" id="JABSTU010006805">
    <property type="protein sequence ID" value="KAH7932279.1"/>
    <property type="molecule type" value="Genomic_DNA"/>
</dbReference>
<reference evidence="1" key="2">
    <citation type="submission" date="2021-09" db="EMBL/GenBank/DDBJ databases">
        <authorList>
            <person name="Jia N."/>
            <person name="Wang J."/>
            <person name="Shi W."/>
            <person name="Du L."/>
            <person name="Sun Y."/>
            <person name="Zhan W."/>
            <person name="Jiang J."/>
            <person name="Wang Q."/>
            <person name="Zhang B."/>
            <person name="Ji P."/>
            <person name="Sakyi L.B."/>
            <person name="Cui X."/>
            <person name="Yuan T."/>
            <person name="Jiang B."/>
            <person name="Yang W."/>
            <person name="Lam T.T.-Y."/>
            <person name="Chang Q."/>
            <person name="Ding S."/>
            <person name="Wang X."/>
            <person name="Zhu J."/>
            <person name="Ruan X."/>
            <person name="Zhao L."/>
            <person name="Wei J."/>
            <person name="Que T."/>
            <person name="Du C."/>
            <person name="Cheng J."/>
            <person name="Dai P."/>
            <person name="Han X."/>
            <person name="Huang E."/>
            <person name="Gao Y."/>
            <person name="Liu J."/>
            <person name="Shao H."/>
            <person name="Ye R."/>
            <person name="Li L."/>
            <person name="Wei W."/>
            <person name="Wang X."/>
            <person name="Wang C."/>
            <person name="Huo Q."/>
            <person name="Li W."/>
            <person name="Guo W."/>
            <person name="Chen H."/>
            <person name="Chen S."/>
            <person name="Zhou L."/>
            <person name="Zhou L."/>
            <person name="Ni X."/>
            <person name="Tian J."/>
            <person name="Zhou Y."/>
            <person name="Sheng Y."/>
            <person name="Liu T."/>
            <person name="Pan Y."/>
            <person name="Xia L."/>
            <person name="Li J."/>
            <person name="Zhao F."/>
            <person name="Cao W."/>
        </authorList>
    </citation>
    <scope>NUCLEOTIDE SEQUENCE</scope>
    <source>
        <strain evidence="1">Rmic-2018</strain>
        <tissue evidence="1">Larvae</tissue>
    </source>
</reference>
<name>A0A9J6CUQ4_RHIMP</name>
<organism evidence="1 2">
    <name type="scientific">Rhipicephalus microplus</name>
    <name type="common">Cattle tick</name>
    <name type="synonym">Boophilus microplus</name>
    <dbReference type="NCBI Taxonomy" id="6941"/>
    <lineage>
        <taxon>Eukaryota</taxon>
        <taxon>Metazoa</taxon>
        <taxon>Ecdysozoa</taxon>
        <taxon>Arthropoda</taxon>
        <taxon>Chelicerata</taxon>
        <taxon>Arachnida</taxon>
        <taxon>Acari</taxon>
        <taxon>Parasitiformes</taxon>
        <taxon>Ixodida</taxon>
        <taxon>Ixodoidea</taxon>
        <taxon>Ixodidae</taxon>
        <taxon>Rhipicephalinae</taxon>
        <taxon>Rhipicephalus</taxon>
        <taxon>Boophilus</taxon>
    </lineage>
</organism>
<gene>
    <name evidence="1" type="ORF">HPB51_029420</name>
</gene>
<protein>
    <recommendedName>
        <fullName evidence="3">Peptidase aspartic putative domain-containing protein</fullName>
    </recommendedName>
</protein>
<evidence type="ECO:0000313" key="2">
    <source>
        <dbReference type="Proteomes" id="UP000821866"/>
    </source>
</evidence>
<evidence type="ECO:0008006" key="3">
    <source>
        <dbReference type="Google" id="ProtNLM"/>
    </source>
</evidence>
<dbReference type="VEuPathDB" id="VectorBase:LOC119183665"/>
<keyword evidence="2" id="KW-1185">Reference proteome</keyword>
<dbReference type="Proteomes" id="UP000821866">
    <property type="component" value="Unassembled WGS sequence"/>
</dbReference>
<reference evidence="1" key="1">
    <citation type="journal article" date="2020" name="Cell">
        <title>Large-Scale Comparative Analyses of Tick Genomes Elucidate Their Genetic Diversity and Vector Capacities.</title>
        <authorList>
            <consortium name="Tick Genome and Microbiome Consortium (TIGMIC)"/>
            <person name="Jia N."/>
            <person name="Wang J."/>
            <person name="Shi W."/>
            <person name="Du L."/>
            <person name="Sun Y."/>
            <person name="Zhan W."/>
            <person name="Jiang J.F."/>
            <person name="Wang Q."/>
            <person name="Zhang B."/>
            <person name="Ji P."/>
            <person name="Bell-Sakyi L."/>
            <person name="Cui X.M."/>
            <person name="Yuan T.T."/>
            <person name="Jiang B.G."/>
            <person name="Yang W.F."/>
            <person name="Lam T.T."/>
            <person name="Chang Q.C."/>
            <person name="Ding S.J."/>
            <person name="Wang X.J."/>
            <person name="Zhu J.G."/>
            <person name="Ruan X.D."/>
            <person name="Zhao L."/>
            <person name="Wei J.T."/>
            <person name="Ye R.Z."/>
            <person name="Que T.C."/>
            <person name="Du C.H."/>
            <person name="Zhou Y.H."/>
            <person name="Cheng J.X."/>
            <person name="Dai P.F."/>
            <person name="Guo W.B."/>
            <person name="Han X.H."/>
            <person name="Huang E.J."/>
            <person name="Li L.F."/>
            <person name="Wei W."/>
            <person name="Gao Y.C."/>
            <person name="Liu J.Z."/>
            <person name="Shao H.Z."/>
            <person name="Wang X."/>
            <person name="Wang C.C."/>
            <person name="Yang T.C."/>
            <person name="Huo Q.B."/>
            <person name="Li W."/>
            <person name="Chen H.Y."/>
            <person name="Chen S.E."/>
            <person name="Zhou L.G."/>
            <person name="Ni X.B."/>
            <person name="Tian J.H."/>
            <person name="Sheng Y."/>
            <person name="Liu T."/>
            <person name="Pan Y.S."/>
            <person name="Xia L.Y."/>
            <person name="Li J."/>
            <person name="Zhao F."/>
            <person name="Cao W.C."/>
        </authorList>
    </citation>
    <scope>NUCLEOTIDE SEQUENCE</scope>
    <source>
        <strain evidence="1">Rmic-2018</strain>
    </source>
</reference>
<proteinExistence type="predicted"/>
<sequence>MQTATVWASGRHDSVLVRILLDSSSQRTFIRHDWFTRLSLPSVSTESLSLLAFGSSKRFRNYRYHTVQLKLQSHFDPHEITMDALEVPEVCTMNTPAIGQDLLMQLHERKMLVADEPRLGDRVTQIISVIIGSDNYWHTVTGRIERLSKYLCAVATIFGWLVQGIYQVDTANGLHLENSSSSLFLSCERHSQATSCMADPTETWRLGARDITGPPKATIALMRKPLWCTGPSLSLNHSQRPSKNSSIFSTDVIYRLTREVTSICPTTVVMPSAHPCEPLRPTWIKRLYHNALSKELPLTGPLKGSELNKAEML</sequence>